<name>A0A146MB73_LYGHE</name>
<accession>A0A146MB73</accession>
<dbReference type="InterPro" id="IPR036322">
    <property type="entry name" value="WD40_repeat_dom_sf"/>
</dbReference>
<reference evidence="1" key="1">
    <citation type="journal article" date="2016" name="Gigascience">
        <title>De novo construction of an expanded transcriptome assembly for the western tarnished plant bug, Lygus hesperus.</title>
        <authorList>
            <person name="Tassone E.E."/>
            <person name="Geib S.M."/>
            <person name="Hall B."/>
            <person name="Fabrick J.A."/>
            <person name="Brent C.S."/>
            <person name="Hull J.J."/>
        </authorList>
    </citation>
    <scope>NUCLEOTIDE SEQUENCE</scope>
</reference>
<evidence type="ECO:0000313" key="1">
    <source>
        <dbReference type="EMBL" id="JAQ16282.1"/>
    </source>
</evidence>
<dbReference type="InterPro" id="IPR015943">
    <property type="entry name" value="WD40/YVTN_repeat-like_dom_sf"/>
</dbReference>
<organism evidence="1">
    <name type="scientific">Lygus hesperus</name>
    <name type="common">Western plant bug</name>
    <dbReference type="NCBI Taxonomy" id="30085"/>
    <lineage>
        <taxon>Eukaryota</taxon>
        <taxon>Metazoa</taxon>
        <taxon>Ecdysozoa</taxon>
        <taxon>Arthropoda</taxon>
        <taxon>Hexapoda</taxon>
        <taxon>Insecta</taxon>
        <taxon>Pterygota</taxon>
        <taxon>Neoptera</taxon>
        <taxon>Paraneoptera</taxon>
        <taxon>Hemiptera</taxon>
        <taxon>Heteroptera</taxon>
        <taxon>Panheteroptera</taxon>
        <taxon>Cimicomorpha</taxon>
        <taxon>Miridae</taxon>
        <taxon>Mirini</taxon>
        <taxon>Lygus</taxon>
    </lineage>
</organism>
<dbReference type="AlphaFoldDB" id="A0A146MB73"/>
<proteinExistence type="predicted"/>
<gene>
    <name evidence="1" type="ORF">g.1060</name>
</gene>
<dbReference type="EMBL" id="GDHC01002347">
    <property type="protein sequence ID" value="JAQ16282.1"/>
    <property type="molecule type" value="Transcribed_RNA"/>
</dbReference>
<protein>
    <submittedName>
        <fullName evidence="1">Uncharacterized protein</fullName>
    </submittedName>
</protein>
<dbReference type="Gene3D" id="2.130.10.10">
    <property type="entry name" value="YVTN repeat-like/Quinoprotein amine dehydrogenase"/>
    <property type="match status" value="1"/>
</dbReference>
<sequence>METLLAVGDVEGHVTLFDFVKKKIRAFGRPHVQSVVGLFITNNDINNNSSSSEDNSAQRVFSLSQDRKLAVLSCHVSSKQLTETRGIVLREHVTTCCFENESTLHVGAVDGSVVTYRIDLVAPIQV</sequence>
<dbReference type="SUPFAM" id="SSF50978">
    <property type="entry name" value="WD40 repeat-like"/>
    <property type="match status" value="1"/>
</dbReference>